<evidence type="ECO:0000313" key="3">
    <source>
        <dbReference type="EMBL" id="KAA0173239.1"/>
    </source>
</evidence>
<keyword evidence="1" id="KW-0472">Membrane</keyword>
<dbReference type="AlphaFoldDB" id="A0A5A8C5B2"/>
<feature type="transmembrane region" description="Helical" evidence="1">
    <location>
        <begin position="103"/>
        <end position="126"/>
    </location>
</feature>
<feature type="transmembrane region" description="Helical" evidence="1">
    <location>
        <begin position="12"/>
        <end position="38"/>
    </location>
</feature>
<dbReference type="OMA" id="CTESDCA"/>
<comment type="caution">
    <text evidence="2">The sequence shown here is derived from an EMBL/GenBank/DDBJ whole genome shotgun (WGS) entry which is preliminary data.</text>
</comment>
<name>A0A5A8C5B2_CAFRO</name>
<dbReference type="InterPro" id="IPR029058">
    <property type="entry name" value="AB_hydrolase_fold"/>
</dbReference>
<dbReference type="EMBL" id="VLTO01000036">
    <property type="protein sequence ID" value="KAA0173239.1"/>
    <property type="molecule type" value="Genomic_DNA"/>
</dbReference>
<proteinExistence type="predicted"/>
<evidence type="ECO:0000313" key="4">
    <source>
        <dbReference type="Proteomes" id="UP000322899"/>
    </source>
</evidence>
<dbReference type="SUPFAM" id="SSF53474">
    <property type="entry name" value="alpha/beta-Hydrolases"/>
    <property type="match status" value="1"/>
</dbReference>
<feature type="transmembrane region" description="Helical" evidence="1">
    <location>
        <begin position="44"/>
        <end position="61"/>
    </location>
</feature>
<evidence type="ECO:0000313" key="2">
    <source>
        <dbReference type="EMBL" id="KAA0147837.1"/>
    </source>
</evidence>
<dbReference type="EMBL" id="VLTN01000060">
    <property type="protein sequence ID" value="KAA0147837.1"/>
    <property type="molecule type" value="Genomic_DNA"/>
</dbReference>
<evidence type="ECO:0000313" key="5">
    <source>
        <dbReference type="Proteomes" id="UP000323011"/>
    </source>
</evidence>
<keyword evidence="1" id="KW-0812">Transmembrane</keyword>
<dbReference type="Proteomes" id="UP000323011">
    <property type="component" value="Unassembled WGS sequence"/>
</dbReference>
<evidence type="ECO:0000256" key="1">
    <source>
        <dbReference type="SAM" id="Phobius"/>
    </source>
</evidence>
<dbReference type="OrthoDB" id="164921at2759"/>
<keyword evidence="1" id="KW-1133">Transmembrane helix</keyword>
<sequence length="504" mass="54386">MPAPFAVRLGGGLLAAACLLAVVLYAVFTTVTPPLLIIDEASPAWLAALVGYVSLQVFIVVPAPQSFCACLPFGARAAFFAVSAALSAAAGVCFAINGRPDMTVWSVVLGIVLLLVGATYMGCGLASSASGVDPDKAATEPFHEAEAAADPPRASCCSLSLFIILLFNGGIVQATGPIAFPPRGSFFDLTLSTGDAQRIHYECVGPKNGTFPVYLADADGSHGLADFWPLQRNLTAAGRRICTYDAPGLGYSDRYYSWQHAEKSTYYRQLIDALGAQGEGSQFIFIAWGGGAEPVYEFALANPTFVAGFVFLDSFSKDVLYQFEAEYNSWSKARMNEYKSADLNGRVLLFSMIRGLAAPWGLLPIFVSNDPKGYAWPERFAEYSWNYHVPKTWTAQWFSLLPEFSAEASLTGLGVFDTRLAALQQVPVLSIVSNRSRADTCNEWTQDCDKAVAQKEFLRANAVSVGNVTGAEQVAYCTESDCALDMPLRKPGFVVDAIMRKWPL</sequence>
<evidence type="ECO:0008006" key="6">
    <source>
        <dbReference type="Google" id="ProtNLM"/>
    </source>
</evidence>
<keyword evidence="5" id="KW-1185">Reference proteome</keyword>
<protein>
    <recommendedName>
        <fullName evidence="6">AB hydrolase-1 domain-containing protein</fullName>
    </recommendedName>
</protein>
<dbReference type="Gene3D" id="3.40.50.1820">
    <property type="entry name" value="alpha/beta hydrolase"/>
    <property type="match status" value="1"/>
</dbReference>
<dbReference type="Proteomes" id="UP000322899">
    <property type="component" value="Unassembled WGS sequence"/>
</dbReference>
<organism evidence="2 5">
    <name type="scientific">Cafeteria roenbergensis</name>
    <name type="common">Marine flagellate</name>
    <dbReference type="NCBI Taxonomy" id="33653"/>
    <lineage>
        <taxon>Eukaryota</taxon>
        <taxon>Sar</taxon>
        <taxon>Stramenopiles</taxon>
        <taxon>Bigyra</taxon>
        <taxon>Opalozoa</taxon>
        <taxon>Bicosoecida</taxon>
        <taxon>Cafeteriaceae</taxon>
        <taxon>Cafeteria</taxon>
    </lineage>
</organism>
<reference evidence="4 5" key="1">
    <citation type="submission" date="2019-07" db="EMBL/GenBank/DDBJ databases">
        <title>Genomes of Cafeteria roenbergensis.</title>
        <authorList>
            <person name="Fischer M.G."/>
            <person name="Hackl T."/>
            <person name="Roman M."/>
        </authorList>
    </citation>
    <scope>NUCLEOTIDE SEQUENCE [LARGE SCALE GENOMIC DNA]</scope>
    <source>
        <strain evidence="2 5">BVI</strain>
        <strain evidence="3 4">E4-10P</strain>
    </source>
</reference>
<gene>
    <name evidence="3" type="ORF">FNF27_05327</name>
    <name evidence="2" type="ORF">FNF29_07051</name>
</gene>
<feature type="transmembrane region" description="Helical" evidence="1">
    <location>
        <begin position="73"/>
        <end position="97"/>
    </location>
</feature>
<accession>A0A5A8C5B2</accession>